<feature type="compositionally biased region" description="Basic and acidic residues" evidence="3">
    <location>
        <begin position="245"/>
        <end position="264"/>
    </location>
</feature>
<evidence type="ECO:0008006" key="9">
    <source>
        <dbReference type="Google" id="ProtNLM"/>
    </source>
</evidence>
<dbReference type="Pfam" id="PF01551">
    <property type="entry name" value="Peptidase_M23"/>
    <property type="match status" value="1"/>
</dbReference>
<feature type="region of interest" description="Disordered" evidence="3">
    <location>
        <begin position="245"/>
        <end position="306"/>
    </location>
</feature>
<evidence type="ECO:0000256" key="1">
    <source>
        <dbReference type="ARBA" id="ARBA00022729"/>
    </source>
</evidence>
<evidence type="ECO:0000313" key="8">
    <source>
        <dbReference type="Proteomes" id="UP000467132"/>
    </source>
</evidence>
<sequence length="417" mass="46841">MNFRKISAVLCAAILLNASFVYADVDSKKGDLNKTQQEMNKVKDDLNNTKKEKKSVEGELKELESKISNASSDISSLENNISNVRTNIENSKKEIEESQKSIDAKNELVNKRLRAMYKNGNNVSYLHILLSAESIGEFIETFDTIRKVTDNDHELLKEMEKEKKIVEAKKDKLVSQEKQLKLQTVKLKEKKQELELASRSKNEIVKELDQSIQVSEEQYKELQEDSQKIAQEIRSLEEEARRKLEAKKKAEEEARRKAEQEQANKENQGNQGNDNSSNTNSKPPVESTRAYKWPVPGHNRVTSPFGNRTHPIFGTVRMHTGIDIGAPSGSTVVATRDGIVLSSGWKGGYGKTVMVTHDNGTTSLYAHNSSLLVSPGQFVRQGQAIARIGSTGNSTGPHLHFEIRVNGNYRNPLSYVR</sequence>
<dbReference type="InterPro" id="IPR016047">
    <property type="entry name" value="M23ase_b-sheet_dom"/>
</dbReference>
<dbReference type="InterPro" id="IPR011055">
    <property type="entry name" value="Dup_hybrid_motif"/>
</dbReference>
<proteinExistence type="predicted"/>
<feature type="chain" id="PRO_5032336525" description="Peptidoglycan DD-metalloendopeptidase family protein" evidence="4">
    <location>
        <begin position="24"/>
        <end position="417"/>
    </location>
</feature>
<dbReference type="Proteomes" id="UP000467132">
    <property type="component" value="Unassembled WGS sequence"/>
</dbReference>
<dbReference type="GO" id="GO:0004222">
    <property type="term" value="F:metalloendopeptidase activity"/>
    <property type="evidence" value="ECO:0007669"/>
    <property type="project" value="TreeGrafter"/>
</dbReference>
<keyword evidence="8" id="KW-1185">Reference proteome</keyword>
<feature type="signal peptide" evidence="4">
    <location>
        <begin position="1"/>
        <end position="23"/>
    </location>
</feature>
<dbReference type="OrthoDB" id="9809488at2"/>
<gene>
    <name evidence="7" type="ORF">D3Z33_01450</name>
</gene>
<accession>A0A845QSK7</accession>
<reference evidence="7 8" key="1">
    <citation type="submission" date="2018-08" db="EMBL/GenBank/DDBJ databases">
        <title>Murine metabolic-syndrome-specific gut microbial biobank.</title>
        <authorList>
            <person name="Liu C."/>
        </authorList>
    </citation>
    <scope>NUCLEOTIDE SEQUENCE [LARGE SCALE GENOMIC DNA]</scope>
    <source>
        <strain evidence="7 8">583</strain>
    </source>
</reference>
<keyword evidence="2" id="KW-0175">Coiled coil</keyword>
<evidence type="ECO:0000256" key="4">
    <source>
        <dbReference type="SAM" id="SignalP"/>
    </source>
</evidence>
<evidence type="ECO:0000256" key="2">
    <source>
        <dbReference type="SAM" id="Coils"/>
    </source>
</evidence>
<dbReference type="PANTHER" id="PTHR21666">
    <property type="entry name" value="PEPTIDASE-RELATED"/>
    <property type="match status" value="1"/>
</dbReference>
<evidence type="ECO:0000259" key="5">
    <source>
        <dbReference type="Pfam" id="PF01551"/>
    </source>
</evidence>
<dbReference type="Pfam" id="PF24568">
    <property type="entry name" value="CC_PcsB"/>
    <property type="match status" value="1"/>
</dbReference>
<dbReference type="InterPro" id="IPR057309">
    <property type="entry name" value="PcsB_CC"/>
</dbReference>
<evidence type="ECO:0000259" key="6">
    <source>
        <dbReference type="Pfam" id="PF24568"/>
    </source>
</evidence>
<organism evidence="7 8">
    <name type="scientific">Senegalia massiliensis</name>
    <dbReference type="NCBI Taxonomy" id="1720316"/>
    <lineage>
        <taxon>Bacteria</taxon>
        <taxon>Bacillati</taxon>
        <taxon>Bacillota</taxon>
        <taxon>Clostridia</taxon>
        <taxon>Eubacteriales</taxon>
        <taxon>Clostridiaceae</taxon>
        <taxon>Senegalia</taxon>
    </lineage>
</organism>
<dbReference type="SUPFAM" id="SSF51261">
    <property type="entry name" value="Duplicated hybrid motif"/>
    <property type="match status" value="1"/>
</dbReference>
<evidence type="ECO:0000256" key="3">
    <source>
        <dbReference type="SAM" id="MobiDB-lite"/>
    </source>
</evidence>
<dbReference type="FunFam" id="2.70.70.10:FF:000006">
    <property type="entry name" value="M23 family peptidase"/>
    <property type="match status" value="1"/>
</dbReference>
<dbReference type="EMBL" id="QXXA01000003">
    <property type="protein sequence ID" value="NBI05515.1"/>
    <property type="molecule type" value="Genomic_DNA"/>
</dbReference>
<evidence type="ECO:0000313" key="7">
    <source>
        <dbReference type="EMBL" id="NBI05515.1"/>
    </source>
</evidence>
<protein>
    <recommendedName>
        <fullName evidence="9">Peptidoglycan DD-metalloendopeptidase family protein</fullName>
    </recommendedName>
</protein>
<dbReference type="RefSeq" id="WP_160196027.1">
    <property type="nucleotide sequence ID" value="NZ_QXXA01000003.1"/>
</dbReference>
<feature type="coiled-coil region" evidence="2">
    <location>
        <begin position="25"/>
        <end position="108"/>
    </location>
</feature>
<feature type="domain" description="M23ase beta-sheet core" evidence="5">
    <location>
        <begin position="317"/>
        <end position="412"/>
    </location>
</feature>
<dbReference type="PANTHER" id="PTHR21666:SF270">
    <property type="entry name" value="MUREIN HYDROLASE ACTIVATOR ENVC"/>
    <property type="match status" value="1"/>
</dbReference>
<feature type="domain" description="Peptidoglycan hydrolase PcsB coiled-coil" evidence="6">
    <location>
        <begin position="95"/>
        <end position="169"/>
    </location>
</feature>
<dbReference type="Gene3D" id="2.70.70.10">
    <property type="entry name" value="Glucose Permease (Domain IIA)"/>
    <property type="match status" value="1"/>
</dbReference>
<feature type="compositionally biased region" description="Low complexity" evidence="3">
    <location>
        <begin position="267"/>
        <end position="281"/>
    </location>
</feature>
<dbReference type="Gene3D" id="6.10.250.3150">
    <property type="match status" value="1"/>
</dbReference>
<keyword evidence="1 4" id="KW-0732">Signal</keyword>
<dbReference type="InterPro" id="IPR050570">
    <property type="entry name" value="Cell_wall_metabolism_enzyme"/>
</dbReference>
<dbReference type="AlphaFoldDB" id="A0A845QSK7"/>
<dbReference type="CDD" id="cd12797">
    <property type="entry name" value="M23_peptidase"/>
    <property type="match status" value="1"/>
</dbReference>
<name>A0A845QSK7_9CLOT</name>
<comment type="caution">
    <text evidence="7">The sequence shown here is derived from an EMBL/GenBank/DDBJ whole genome shotgun (WGS) entry which is preliminary data.</text>
</comment>